<gene>
    <name evidence="2" type="ORF">GTC17262_22900</name>
</gene>
<name>A0AB33JS68_9BACT</name>
<reference evidence="2" key="1">
    <citation type="submission" date="2024-07" db="EMBL/GenBank/DDBJ databases">
        <title>Complete genome sequence of Prevotella sp. YM-2024 GTC17262.</title>
        <authorList>
            <person name="Hayashi M."/>
            <person name="Muto Y."/>
            <person name="Tanaka K."/>
            <person name="Niwa H."/>
        </authorList>
    </citation>
    <scope>NUCLEOTIDE SEQUENCE</scope>
    <source>
        <strain evidence="2">GTC17262</strain>
    </source>
</reference>
<dbReference type="AlphaFoldDB" id="A0AB33JS68"/>
<evidence type="ECO:0000256" key="1">
    <source>
        <dbReference type="SAM" id="SignalP"/>
    </source>
</evidence>
<sequence>MNMRTLMALWSLMFLCGTTVLAQNTEKDKSVFNHLAATVGVGTEGVGIGVATTCTDYLEFGFDVNIVPASKSRPTYR</sequence>
<evidence type="ECO:0000313" key="2">
    <source>
        <dbReference type="EMBL" id="BFO82099.1"/>
    </source>
</evidence>
<proteinExistence type="predicted"/>
<dbReference type="EMBL" id="AP035789">
    <property type="protein sequence ID" value="BFO82099.1"/>
    <property type="molecule type" value="Genomic_DNA"/>
</dbReference>
<protein>
    <submittedName>
        <fullName evidence="2">Uncharacterized protein</fullName>
    </submittedName>
</protein>
<feature type="signal peptide" evidence="1">
    <location>
        <begin position="1"/>
        <end position="22"/>
    </location>
</feature>
<dbReference type="Gene3D" id="2.40.160.170">
    <property type="match status" value="1"/>
</dbReference>
<feature type="chain" id="PRO_5044301077" evidence="1">
    <location>
        <begin position="23"/>
        <end position="77"/>
    </location>
</feature>
<organism evidence="2">
    <name type="scientific">Prevotella sp. GTC17262</name>
    <dbReference type="NCBI Taxonomy" id="3236797"/>
    <lineage>
        <taxon>Bacteria</taxon>
        <taxon>Pseudomonadati</taxon>
        <taxon>Bacteroidota</taxon>
        <taxon>Bacteroidia</taxon>
        <taxon>Bacteroidales</taxon>
        <taxon>Prevotellaceae</taxon>
        <taxon>Prevotella</taxon>
    </lineage>
</organism>
<accession>A0AB33JS68</accession>
<keyword evidence="1" id="KW-0732">Signal</keyword>